<feature type="domain" description="Inhibitor I9" evidence="3">
    <location>
        <begin position="73"/>
        <end position="104"/>
    </location>
</feature>
<sequence length="282" mass="31056">MACLGFISPFSSPSLLFFNLCSQLFANNVHIVYWQRESMIGQSLSRFICSIPVDMVTMVGLLLDGDPTTTIFDAAKESILYSCRHGFSGFAAKLTESEAKLIAGVVSADLPGVVRVLPKRLHYTQTTRSWDLLQVQDSIVNGIVEKGQWAAGRSLAWWIQVAFGCVGIWPEHQSFRDVDMDEIPPNWKGRGKGGYLLSGLDLSSNAASLAAYNVKEAEGVGVIFALFPTKDITSETDIPLVQVDHTVWQNPVVKFGPTKSVTGTPRWLTSLLEDLMALLHQY</sequence>
<dbReference type="Pfam" id="PF05922">
    <property type="entry name" value="Inhibitor_I9"/>
    <property type="match status" value="1"/>
</dbReference>
<evidence type="ECO:0000259" key="3">
    <source>
        <dbReference type="Pfam" id="PF05922"/>
    </source>
</evidence>
<protein>
    <submittedName>
        <fullName evidence="4">Peptidase S8 propeptide/proteinase inhibitor I9</fullName>
    </submittedName>
</protein>
<keyword evidence="2" id="KW-0732">Signal</keyword>
<comment type="caution">
    <text evidence="4">The sequence shown here is derived from an EMBL/GenBank/DDBJ whole genome shotgun (WGS) entry which is preliminary data.</text>
</comment>
<organism evidence="4 5">
    <name type="scientific">Dillenia turbinata</name>
    <dbReference type="NCBI Taxonomy" id="194707"/>
    <lineage>
        <taxon>Eukaryota</taxon>
        <taxon>Viridiplantae</taxon>
        <taxon>Streptophyta</taxon>
        <taxon>Embryophyta</taxon>
        <taxon>Tracheophyta</taxon>
        <taxon>Spermatophyta</taxon>
        <taxon>Magnoliopsida</taxon>
        <taxon>eudicotyledons</taxon>
        <taxon>Gunneridae</taxon>
        <taxon>Pentapetalae</taxon>
        <taxon>Dilleniales</taxon>
        <taxon>Dilleniaceae</taxon>
        <taxon>Dillenia</taxon>
    </lineage>
</organism>
<dbReference type="InterPro" id="IPR010259">
    <property type="entry name" value="S8pro/Inhibitor_I9"/>
</dbReference>
<dbReference type="Gene3D" id="3.30.70.80">
    <property type="entry name" value="Peptidase S8 propeptide/proteinase inhibitor I9"/>
    <property type="match status" value="1"/>
</dbReference>
<proteinExistence type="inferred from homology"/>
<dbReference type="PANTHER" id="PTHR10795">
    <property type="entry name" value="PROPROTEIN CONVERTASE SUBTILISIN/KEXIN"/>
    <property type="match status" value="1"/>
</dbReference>
<gene>
    <name evidence="4" type="ORF">RJ641_013870</name>
</gene>
<dbReference type="InterPro" id="IPR037045">
    <property type="entry name" value="S8pro/Inhibitor_I9_sf"/>
</dbReference>
<dbReference type="InterPro" id="IPR045051">
    <property type="entry name" value="SBT"/>
</dbReference>
<reference evidence="4 5" key="1">
    <citation type="submission" date="2023-12" db="EMBL/GenBank/DDBJ databases">
        <title>A high-quality genome assembly for Dillenia turbinata (Dilleniales).</title>
        <authorList>
            <person name="Chanderbali A."/>
        </authorList>
    </citation>
    <scope>NUCLEOTIDE SEQUENCE [LARGE SCALE GENOMIC DNA]</scope>
    <source>
        <strain evidence="4">LSX21</strain>
        <tissue evidence="4">Leaf</tissue>
    </source>
</reference>
<accession>A0AAN8WCT9</accession>
<evidence type="ECO:0000313" key="5">
    <source>
        <dbReference type="Proteomes" id="UP001370490"/>
    </source>
</evidence>
<dbReference type="Proteomes" id="UP001370490">
    <property type="component" value="Unassembled WGS sequence"/>
</dbReference>
<evidence type="ECO:0000313" key="4">
    <source>
        <dbReference type="EMBL" id="KAK6946326.1"/>
    </source>
</evidence>
<dbReference type="EMBL" id="JBAMMX010000002">
    <property type="protein sequence ID" value="KAK6946326.1"/>
    <property type="molecule type" value="Genomic_DNA"/>
</dbReference>
<comment type="similarity">
    <text evidence="1">Belongs to the peptidase S8 family.</text>
</comment>
<name>A0AAN8WCT9_9MAGN</name>
<keyword evidence="5" id="KW-1185">Reference proteome</keyword>
<dbReference type="AlphaFoldDB" id="A0AAN8WCT9"/>
<evidence type="ECO:0000256" key="1">
    <source>
        <dbReference type="ARBA" id="ARBA00011073"/>
    </source>
</evidence>
<evidence type="ECO:0000256" key="2">
    <source>
        <dbReference type="ARBA" id="ARBA00022729"/>
    </source>
</evidence>